<dbReference type="EnsemblFungi" id="MAPG_05091T0">
    <property type="protein sequence ID" value="MAPG_05091T0"/>
    <property type="gene ID" value="MAPG_05091"/>
</dbReference>
<feature type="region of interest" description="Disordered" evidence="1">
    <location>
        <begin position="55"/>
        <end position="145"/>
    </location>
</feature>
<dbReference type="EMBL" id="GL876969">
    <property type="protein sequence ID" value="KLU86072.1"/>
    <property type="molecule type" value="Genomic_DNA"/>
</dbReference>
<dbReference type="AlphaFoldDB" id="A0A0C4DYH0"/>
<feature type="region of interest" description="Disordered" evidence="1">
    <location>
        <begin position="1"/>
        <end position="36"/>
    </location>
</feature>
<reference evidence="3" key="5">
    <citation type="submission" date="2015-06" db="UniProtKB">
        <authorList>
            <consortium name="EnsemblFungi"/>
        </authorList>
    </citation>
    <scope>IDENTIFICATION</scope>
    <source>
        <strain evidence="3">ATCC 64411</strain>
    </source>
</reference>
<proteinExistence type="predicted"/>
<name>A0A0C4DYH0_MAGP6</name>
<reference evidence="2" key="2">
    <citation type="submission" date="2010-05" db="EMBL/GenBank/DDBJ databases">
        <title>The Genome Sequence of Magnaporthe poae strain ATCC 64411.</title>
        <authorList>
            <consortium name="The Broad Institute Genome Sequencing Platform"/>
            <consortium name="Broad Institute Genome Sequencing Center for Infectious Disease"/>
            <person name="Ma L.-J."/>
            <person name="Dead R."/>
            <person name="Young S."/>
            <person name="Zeng Q."/>
            <person name="Koehrsen M."/>
            <person name="Alvarado L."/>
            <person name="Berlin A."/>
            <person name="Chapman S.B."/>
            <person name="Chen Z."/>
            <person name="Freedman E."/>
            <person name="Gellesch M."/>
            <person name="Goldberg J."/>
            <person name="Griggs A."/>
            <person name="Gujja S."/>
            <person name="Heilman E.R."/>
            <person name="Heiman D."/>
            <person name="Hepburn T."/>
            <person name="Howarth C."/>
            <person name="Jen D."/>
            <person name="Larson L."/>
            <person name="Mehta T."/>
            <person name="Neiman D."/>
            <person name="Pearson M."/>
            <person name="Roberts A."/>
            <person name="Saif S."/>
            <person name="Shea T."/>
            <person name="Shenoy N."/>
            <person name="Sisk P."/>
            <person name="Stolte C."/>
            <person name="Sykes S."/>
            <person name="Walk T."/>
            <person name="White J."/>
            <person name="Yandava C."/>
            <person name="Haas B."/>
            <person name="Nusbaum C."/>
            <person name="Birren B."/>
        </authorList>
    </citation>
    <scope>NUCLEOTIDE SEQUENCE</scope>
    <source>
        <strain evidence="2">ATCC 64411</strain>
    </source>
</reference>
<evidence type="ECO:0000313" key="2">
    <source>
        <dbReference type="EMBL" id="KLU86072.1"/>
    </source>
</evidence>
<dbReference type="Proteomes" id="UP000011715">
    <property type="component" value="Unassembled WGS sequence"/>
</dbReference>
<reference evidence="4" key="1">
    <citation type="submission" date="2010-05" db="EMBL/GenBank/DDBJ databases">
        <title>The genome sequence of Magnaporthe poae strain ATCC 64411.</title>
        <authorList>
            <person name="Ma L.-J."/>
            <person name="Dead R."/>
            <person name="Young S."/>
            <person name="Zeng Q."/>
            <person name="Koehrsen M."/>
            <person name="Alvarado L."/>
            <person name="Berlin A."/>
            <person name="Chapman S.B."/>
            <person name="Chen Z."/>
            <person name="Freedman E."/>
            <person name="Gellesch M."/>
            <person name="Goldberg J."/>
            <person name="Griggs A."/>
            <person name="Gujja S."/>
            <person name="Heilman E.R."/>
            <person name="Heiman D."/>
            <person name="Hepburn T."/>
            <person name="Howarth C."/>
            <person name="Jen D."/>
            <person name="Larson L."/>
            <person name="Mehta T."/>
            <person name="Neiman D."/>
            <person name="Pearson M."/>
            <person name="Roberts A."/>
            <person name="Saif S."/>
            <person name="Shea T."/>
            <person name="Shenoy N."/>
            <person name="Sisk P."/>
            <person name="Stolte C."/>
            <person name="Sykes S."/>
            <person name="Walk T."/>
            <person name="White J."/>
            <person name="Yandava C."/>
            <person name="Haas B."/>
            <person name="Nusbaum C."/>
            <person name="Birren B."/>
        </authorList>
    </citation>
    <scope>NUCLEOTIDE SEQUENCE [LARGE SCALE GENOMIC DNA]</scope>
    <source>
        <strain evidence="4">ATCC 64411 / 73-15</strain>
    </source>
</reference>
<feature type="compositionally biased region" description="Polar residues" evidence="1">
    <location>
        <begin position="1"/>
        <end position="11"/>
    </location>
</feature>
<feature type="compositionally biased region" description="Low complexity" evidence="1">
    <location>
        <begin position="112"/>
        <end position="132"/>
    </location>
</feature>
<reference evidence="3" key="4">
    <citation type="journal article" date="2015" name="G3 (Bethesda)">
        <title>Genome sequences of three phytopathogenic species of the Magnaporthaceae family of fungi.</title>
        <authorList>
            <person name="Okagaki L.H."/>
            <person name="Nunes C.C."/>
            <person name="Sailsbery J."/>
            <person name="Clay B."/>
            <person name="Brown D."/>
            <person name="John T."/>
            <person name="Oh Y."/>
            <person name="Young N."/>
            <person name="Fitzgerald M."/>
            <person name="Haas B.J."/>
            <person name="Zeng Q."/>
            <person name="Young S."/>
            <person name="Adiconis X."/>
            <person name="Fan L."/>
            <person name="Levin J.Z."/>
            <person name="Mitchell T.K."/>
            <person name="Okubara P.A."/>
            <person name="Farman M.L."/>
            <person name="Kohn L.M."/>
            <person name="Birren B."/>
            <person name="Ma L.-J."/>
            <person name="Dean R.A."/>
        </authorList>
    </citation>
    <scope>NUCLEOTIDE SEQUENCE</scope>
    <source>
        <strain evidence="3">ATCC 64411 / 73-15</strain>
    </source>
</reference>
<keyword evidence="4" id="KW-1185">Reference proteome</keyword>
<sequence>MEHKSPPQTLSWARDCPGCNTRESRVDTYQPSFQSSTRRCPRCHNEVWENLAHEAATLHHPVRDTDTTATGREPQQEENQERYEWGDNPLYHDEAEEALWSAERRQSENTAGSLGSPSHESSSHMTRSSPSRGQHSPSRIEPGDGFMRVRKKRGMWLVGPHVTPAGDTAHAITRFTVSDQVFANTPRHV</sequence>
<evidence type="ECO:0000256" key="1">
    <source>
        <dbReference type="SAM" id="MobiDB-lite"/>
    </source>
</evidence>
<gene>
    <name evidence="2" type="ORF">MAPG_05091</name>
</gene>
<evidence type="ECO:0000313" key="4">
    <source>
        <dbReference type="Proteomes" id="UP000011715"/>
    </source>
</evidence>
<protein>
    <submittedName>
        <fullName evidence="2 3">Uncharacterized protein</fullName>
    </submittedName>
</protein>
<dbReference type="EMBL" id="ADBL01001200">
    <property type="status" value="NOT_ANNOTATED_CDS"/>
    <property type="molecule type" value="Genomic_DNA"/>
</dbReference>
<feature type="compositionally biased region" description="Basic and acidic residues" evidence="1">
    <location>
        <begin position="79"/>
        <end position="93"/>
    </location>
</feature>
<accession>A0A0C4DYH0</accession>
<evidence type="ECO:0000313" key="3">
    <source>
        <dbReference type="EnsemblFungi" id="MAPG_05091T0"/>
    </source>
</evidence>
<organism evidence="3 4">
    <name type="scientific">Magnaporthiopsis poae (strain ATCC 64411 / 73-15)</name>
    <name type="common">Kentucky bluegrass fungus</name>
    <name type="synonym">Magnaporthe poae</name>
    <dbReference type="NCBI Taxonomy" id="644358"/>
    <lineage>
        <taxon>Eukaryota</taxon>
        <taxon>Fungi</taxon>
        <taxon>Dikarya</taxon>
        <taxon>Ascomycota</taxon>
        <taxon>Pezizomycotina</taxon>
        <taxon>Sordariomycetes</taxon>
        <taxon>Sordariomycetidae</taxon>
        <taxon>Magnaporthales</taxon>
        <taxon>Magnaporthaceae</taxon>
        <taxon>Magnaporthiopsis</taxon>
    </lineage>
</organism>
<feature type="compositionally biased region" description="Polar residues" evidence="1">
    <location>
        <begin position="27"/>
        <end position="36"/>
    </location>
</feature>
<dbReference type="VEuPathDB" id="FungiDB:MAPG_05091"/>
<reference evidence="2" key="3">
    <citation type="submission" date="2011-03" db="EMBL/GenBank/DDBJ databases">
        <title>Annotation of Magnaporthe poae ATCC 64411.</title>
        <authorList>
            <person name="Ma L.-J."/>
            <person name="Dead R."/>
            <person name="Young S.K."/>
            <person name="Zeng Q."/>
            <person name="Gargeya S."/>
            <person name="Fitzgerald M."/>
            <person name="Haas B."/>
            <person name="Abouelleil A."/>
            <person name="Alvarado L."/>
            <person name="Arachchi H.M."/>
            <person name="Berlin A."/>
            <person name="Brown A."/>
            <person name="Chapman S.B."/>
            <person name="Chen Z."/>
            <person name="Dunbar C."/>
            <person name="Freedman E."/>
            <person name="Gearin G."/>
            <person name="Gellesch M."/>
            <person name="Goldberg J."/>
            <person name="Griggs A."/>
            <person name="Gujja S."/>
            <person name="Heiman D."/>
            <person name="Howarth C."/>
            <person name="Larson L."/>
            <person name="Lui A."/>
            <person name="MacDonald P.J.P."/>
            <person name="Mehta T."/>
            <person name="Montmayeur A."/>
            <person name="Murphy C."/>
            <person name="Neiman D."/>
            <person name="Pearson M."/>
            <person name="Priest M."/>
            <person name="Roberts A."/>
            <person name="Saif S."/>
            <person name="Shea T."/>
            <person name="Shenoy N."/>
            <person name="Sisk P."/>
            <person name="Stolte C."/>
            <person name="Sykes S."/>
            <person name="Yandava C."/>
            <person name="Wortman J."/>
            <person name="Nusbaum C."/>
            <person name="Birren B."/>
        </authorList>
    </citation>
    <scope>NUCLEOTIDE SEQUENCE</scope>
    <source>
        <strain evidence="2">ATCC 64411</strain>
    </source>
</reference>